<dbReference type="Pfam" id="PF00724">
    <property type="entry name" value="Oxidored_FMN"/>
    <property type="match status" value="1"/>
</dbReference>
<gene>
    <name evidence="8" type="ORF">Nepgr_010696</name>
</gene>
<protein>
    <recommendedName>
        <fullName evidence="7">NADH:flavin oxidoreductase/NADH oxidase N-terminal domain-containing protein</fullName>
    </recommendedName>
</protein>
<accession>A0AAD3SDN7</accession>
<dbReference type="GO" id="GO:0005777">
    <property type="term" value="C:peroxisome"/>
    <property type="evidence" value="ECO:0007669"/>
    <property type="project" value="TreeGrafter"/>
</dbReference>
<keyword evidence="3" id="KW-0285">Flavoprotein</keyword>
<dbReference type="FunFam" id="3.20.20.70:FF:000073">
    <property type="entry name" value="12-oxophytodienoate reductase 3"/>
    <property type="match status" value="1"/>
</dbReference>
<dbReference type="InterPro" id="IPR045247">
    <property type="entry name" value="Oye-like"/>
</dbReference>
<dbReference type="PANTHER" id="PTHR22893">
    <property type="entry name" value="NADH OXIDOREDUCTASE-RELATED"/>
    <property type="match status" value="1"/>
</dbReference>
<comment type="caution">
    <text evidence="8">The sequence shown here is derived from an EMBL/GenBank/DDBJ whole genome shotgun (WGS) entry which is preliminary data.</text>
</comment>
<dbReference type="Proteomes" id="UP001279734">
    <property type="component" value="Unassembled WGS sequence"/>
</dbReference>
<dbReference type="CDD" id="cd02933">
    <property type="entry name" value="OYE_like_FMN"/>
    <property type="match status" value="1"/>
</dbReference>
<evidence type="ECO:0000259" key="7">
    <source>
        <dbReference type="Pfam" id="PF00724"/>
    </source>
</evidence>
<evidence type="ECO:0000313" key="8">
    <source>
        <dbReference type="EMBL" id="GMH08856.1"/>
    </source>
</evidence>
<proteinExistence type="inferred from homology"/>
<feature type="domain" description="NADH:flavin oxidoreductase/NADH oxidase N-terminal" evidence="7">
    <location>
        <begin position="12"/>
        <end position="350"/>
    </location>
</feature>
<keyword evidence="4" id="KW-0288">FMN</keyword>
<evidence type="ECO:0000256" key="3">
    <source>
        <dbReference type="ARBA" id="ARBA00022630"/>
    </source>
</evidence>
<dbReference type="PANTHER" id="PTHR22893:SF112">
    <property type="entry name" value="12-OXOPHYTODIENOATE REDUCTASE 3"/>
    <property type="match status" value="1"/>
</dbReference>
<evidence type="ECO:0000256" key="4">
    <source>
        <dbReference type="ARBA" id="ARBA00022643"/>
    </source>
</evidence>
<organism evidence="8 9">
    <name type="scientific">Nepenthes gracilis</name>
    <name type="common">Slender pitcher plant</name>
    <dbReference type="NCBI Taxonomy" id="150966"/>
    <lineage>
        <taxon>Eukaryota</taxon>
        <taxon>Viridiplantae</taxon>
        <taxon>Streptophyta</taxon>
        <taxon>Embryophyta</taxon>
        <taxon>Tracheophyta</taxon>
        <taxon>Spermatophyta</taxon>
        <taxon>Magnoliopsida</taxon>
        <taxon>eudicotyledons</taxon>
        <taxon>Gunneridae</taxon>
        <taxon>Pentapetalae</taxon>
        <taxon>Caryophyllales</taxon>
        <taxon>Nepenthaceae</taxon>
        <taxon>Nepenthes</taxon>
    </lineage>
</organism>
<evidence type="ECO:0000313" key="9">
    <source>
        <dbReference type="Proteomes" id="UP001279734"/>
    </source>
</evidence>
<dbReference type="EMBL" id="BSYO01000008">
    <property type="protein sequence ID" value="GMH08856.1"/>
    <property type="molecule type" value="Genomic_DNA"/>
</dbReference>
<dbReference type="GO" id="GO:0009695">
    <property type="term" value="P:jasmonic acid biosynthetic process"/>
    <property type="evidence" value="ECO:0007669"/>
    <property type="project" value="TreeGrafter"/>
</dbReference>
<evidence type="ECO:0000256" key="6">
    <source>
        <dbReference type="ARBA" id="ARBA00023002"/>
    </source>
</evidence>
<evidence type="ECO:0000256" key="2">
    <source>
        <dbReference type="ARBA" id="ARBA00005979"/>
    </source>
</evidence>
<dbReference type="Gene3D" id="3.20.20.70">
    <property type="entry name" value="Aldolase class I"/>
    <property type="match status" value="1"/>
</dbReference>
<dbReference type="InterPro" id="IPR001155">
    <property type="entry name" value="OxRdtase_FMN_N"/>
</dbReference>
<comment type="similarity">
    <text evidence="2">Belongs to the NADH:flavin oxidoreductase/NADH oxidase family.</text>
</comment>
<dbReference type="SUPFAM" id="SSF51395">
    <property type="entry name" value="FMN-linked oxidoreductases"/>
    <property type="match status" value="1"/>
</dbReference>
<dbReference type="GO" id="GO:0016629">
    <property type="term" value="F:12-oxophytodienoate reductase activity"/>
    <property type="evidence" value="ECO:0007669"/>
    <property type="project" value="TreeGrafter"/>
</dbReference>
<sequence length="379" mass="42271">MAIERHEEGKSDLFSPYKMSRWQLNHRVAMAPLTRCRAPNQMPNEALARYYAQRATAGGLIISEATVVSHVGSGYPRTPGIYTEEQVECWKKVVDAVHDKGGVFFCQLWHVGRCSHHVYQPDGGAPVSSTNKAVSERWPATMPDGSNGLFSQPRALTAEEVPEIVDQFRRAAINAMRAGFDGVELHGAYGYIIDQFLKDGINDRTDEYGGSLENRCKFLMRVMQAVVAAIGIDRVGLKITPTVYAQDAHDSNPLALSLAVVERINKLQEAMGLKMTHLQVQVGSLDGRRTEEEKELLWELRNAYDGTYMLSGGFNKEVGMKAISEGAADLIAYGRLFISNPDLVRRFQVNAPLIKYDYAVFYTPDPIIGYTNYPFLENP</sequence>
<keyword evidence="6" id="KW-0560">Oxidoreductase</keyword>
<dbReference type="AlphaFoldDB" id="A0AAD3SDN7"/>
<dbReference type="InterPro" id="IPR013785">
    <property type="entry name" value="Aldolase_TIM"/>
</dbReference>
<reference evidence="8" key="1">
    <citation type="submission" date="2023-05" db="EMBL/GenBank/DDBJ databases">
        <title>Nepenthes gracilis genome sequencing.</title>
        <authorList>
            <person name="Fukushima K."/>
        </authorList>
    </citation>
    <scope>NUCLEOTIDE SEQUENCE</scope>
    <source>
        <strain evidence="8">SING2019-196</strain>
    </source>
</reference>
<dbReference type="GO" id="GO:0031408">
    <property type="term" value="P:oxylipin biosynthetic process"/>
    <property type="evidence" value="ECO:0007669"/>
    <property type="project" value="TreeGrafter"/>
</dbReference>
<dbReference type="GO" id="GO:0010181">
    <property type="term" value="F:FMN binding"/>
    <property type="evidence" value="ECO:0007669"/>
    <property type="project" value="InterPro"/>
</dbReference>
<name>A0AAD3SDN7_NEPGR</name>
<keyword evidence="9" id="KW-1185">Reference proteome</keyword>
<keyword evidence="5" id="KW-0521">NADP</keyword>
<evidence type="ECO:0000256" key="1">
    <source>
        <dbReference type="ARBA" id="ARBA00001917"/>
    </source>
</evidence>
<comment type="cofactor">
    <cofactor evidence="1">
        <name>FMN</name>
        <dbReference type="ChEBI" id="CHEBI:58210"/>
    </cofactor>
</comment>
<evidence type="ECO:0000256" key="5">
    <source>
        <dbReference type="ARBA" id="ARBA00022857"/>
    </source>
</evidence>